<evidence type="ECO:0000313" key="1">
    <source>
        <dbReference type="EMBL" id="QGO07548.1"/>
    </source>
</evidence>
<proteinExistence type="predicted"/>
<dbReference type="RefSeq" id="WP_016211924.1">
    <property type="nucleotide sequence ID" value="NZ_CP012413.1"/>
</dbReference>
<name>A0A9Q6LNU3_PISSA</name>
<dbReference type="GeneID" id="66742416"/>
<keyword evidence="2" id="KW-1185">Reference proteome</keyword>
<dbReference type="AlphaFoldDB" id="A0A9Q6LNU3"/>
<dbReference type="EMBL" id="CP038908">
    <property type="protein sequence ID" value="QGO07548.1"/>
    <property type="molecule type" value="Genomic_DNA"/>
</dbReference>
<reference evidence="1 2" key="1">
    <citation type="submission" date="2019-04" db="EMBL/GenBank/DDBJ databases">
        <title>Complete genome sequencing of Piscirickettsia salmonis strain Psal-009.</title>
        <authorList>
            <person name="Schober I."/>
            <person name="Bunk B."/>
            <person name="Sproer C."/>
            <person name="Carril G.P."/>
            <person name="Riedel T."/>
            <person name="Flores-Herrera P.A."/>
            <person name="Nourdin-Galindo G."/>
            <person name="Marshall S.H."/>
            <person name="Overmann J."/>
        </authorList>
    </citation>
    <scope>NUCLEOTIDE SEQUENCE [LARGE SCALE GENOMIC DNA]</scope>
    <source>
        <strain evidence="1 2">Psal-009</strain>
    </source>
</reference>
<gene>
    <name evidence="1" type="ORF">Psal009_03505</name>
</gene>
<dbReference type="Gene3D" id="1.10.10.10">
    <property type="entry name" value="Winged helix-like DNA-binding domain superfamily/Winged helix DNA-binding domain"/>
    <property type="match status" value="1"/>
</dbReference>
<accession>A0A9Q6LNU3</accession>
<dbReference type="InterPro" id="IPR036388">
    <property type="entry name" value="WH-like_DNA-bd_sf"/>
</dbReference>
<sequence>MQVEELYSDIQSYQITQAIYTAARLDIASYIGDEGKTVEQISQKFNVRPQLI</sequence>
<organism evidence="1 2">
    <name type="scientific">Piscirickettsia salmonis</name>
    <dbReference type="NCBI Taxonomy" id="1238"/>
    <lineage>
        <taxon>Bacteria</taxon>
        <taxon>Pseudomonadati</taxon>
        <taxon>Pseudomonadota</taxon>
        <taxon>Gammaproteobacteria</taxon>
        <taxon>Thiotrichales</taxon>
        <taxon>Piscirickettsiaceae</taxon>
        <taxon>Piscirickettsia</taxon>
    </lineage>
</organism>
<evidence type="ECO:0000313" key="2">
    <source>
        <dbReference type="Proteomes" id="UP000422232"/>
    </source>
</evidence>
<protein>
    <submittedName>
        <fullName evidence="1">Uncharacterized protein</fullName>
    </submittedName>
</protein>
<dbReference type="Proteomes" id="UP000422232">
    <property type="component" value="Chromosome"/>
</dbReference>